<reference evidence="2" key="1">
    <citation type="journal article" date="2014" name="Front. Microbiol.">
        <title>High frequency of phylogenetically diverse reductive dehalogenase-homologous genes in deep subseafloor sedimentary metagenomes.</title>
        <authorList>
            <person name="Kawai M."/>
            <person name="Futagami T."/>
            <person name="Toyoda A."/>
            <person name="Takaki Y."/>
            <person name="Nishi S."/>
            <person name="Hori S."/>
            <person name="Arai W."/>
            <person name="Tsubouchi T."/>
            <person name="Morono Y."/>
            <person name="Uchiyama I."/>
            <person name="Ito T."/>
            <person name="Fujiyama A."/>
            <person name="Inagaki F."/>
            <person name="Takami H."/>
        </authorList>
    </citation>
    <scope>NUCLEOTIDE SEQUENCE</scope>
    <source>
        <strain evidence="2">Expedition CK06-06</strain>
    </source>
</reference>
<dbReference type="GO" id="GO:0008146">
    <property type="term" value="F:sulfotransferase activity"/>
    <property type="evidence" value="ECO:0007669"/>
    <property type="project" value="InterPro"/>
</dbReference>
<dbReference type="SUPFAM" id="SSF52540">
    <property type="entry name" value="P-loop containing nucleoside triphosphate hydrolases"/>
    <property type="match status" value="1"/>
</dbReference>
<feature type="domain" description="Sulfotransferase" evidence="1">
    <location>
        <begin position="33"/>
        <end position="72"/>
    </location>
</feature>
<proteinExistence type="predicted"/>
<protein>
    <recommendedName>
        <fullName evidence="1">Sulfotransferase domain-containing protein</fullName>
    </recommendedName>
</protein>
<sequence length="95" mass="11159">MRFNRENKGVKGNYNIKGLMKYQDFFVPAAVKELKSMSNVLIVSYESLATRPVVVLRKIFEFCGLNWSSKVKWDMVNSSRAFAYRWQGYKVDHKI</sequence>
<dbReference type="EMBL" id="BARS01037472">
    <property type="protein sequence ID" value="GAG26459.1"/>
    <property type="molecule type" value="Genomic_DNA"/>
</dbReference>
<evidence type="ECO:0000259" key="1">
    <source>
        <dbReference type="Pfam" id="PF00685"/>
    </source>
</evidence>
<gene>
    <name evidence="2" type="ORF">S01H1_57458</name>
</gene>
<dbReference type="InterPro" id="IPR027417">
    <property type="entry name" value="P-loop_NTPase"/>
</dbReference>
<accession>X0W6F4</accession>
<dbReference type="Gene3D" id="3.40.50.300">
    <property type="entry name" value="P-loop containing nucleotide triphosphate hydrolases"/>
    <property type="match status" value="1"/>
</dbReference>
<dbReference type="InterPro" id="IPR000863">
    <property type="entry name" value="Sulfotransferase_dom"/>
</dbReference>
<name>X0W6F4_9ZZZZ</name>
<dbReference type="AlphaFoldDB" id="X0W6F4"/>
<evidence type="ECO:0000313" key="2">
    <source>
        <dbReference type="EMBL" id="GAG26459.1"/>
    </source>
</evidence>
<comment type="caution">
    <text evidence="2">The sequence shown here is derived from an EMBL/GenBank/DDBJ whole genome shotgun (WGS) entry which is preliminary data.</text>
</comment>
<dbReference type="Pfam" id="PF00685">
    <property type="entry name" value="Sulfotransfer_1"/>
    <property type="match status" value="1"/>
</dbReference>
<feature type="non-terminal residue" evidence="2">
    <location>
        <position position="95"/>
    </location>
</feature>
<organism evidence="2">
    <name type="scientific">marine sediment metagenome</name>
    <dbReference type="NCBI Taxonomy" id="412755"/>
    <lineage>
        <taxon>unclassified sequences</taxon>
        <taxon>metagenomes</taxon>
        <taxon>ecological metagenomes</taxon>
    </lineage>
</organism>